<evidence type="ECO:0000313" key="3">
    <source>
        <dbReference type="Proteomes" id="UP000824192"/>
    </source>
</evidence>
<dbReference type="AlphaFoldDB" id="A0A9D1RW28"/>
<dbReference type="InterPro" id="IPR024529">
    <property type="entry name" value="ECF_trnsprt_substrate-spec"/>
</dbReference>
<dbReference type="Pfam" id="PF12822">
    <property type="entry name" value="ECF_trnsprt"/>
    <property type="match status" value="1"/>
</dbReference>
<name>A0A9D1RW28_9FIRM</name>
<gene>
    <name evidence="2" type="ORF">H9868_09090</name>
</gene>
<dbReference type="GO" id="GO:0022857">
    <property type="term" value="F:transmembrane transporter activity"/>
    <property type="evidence" value="ECO:0007669"/>
    <property type="project" value="InterPro"/>
</dbReference>
<dbReference type="Gene3D" id="1.10.1760.20">
    <property type="match status" value="1"/>
</dbReference>
<keyword evidence="1" id="KW-0812">Transmembrane</keyword>
<evidence type="ECO:0000256" key="1">
    <source>
        <dbReference type="SAM" id="Phobius"/>
    </source>
</evidence>
<feature type="transmembrane region" description="Helical" evidence="1">
    <location>
        <begin position="123"/>
        <end position="148"/>
    </location>
</feature>
<proteinExistence type="predicted"/>
<dbReference type="EMBL" id="DXGA01000196">
    <property type="protein sequence ID" value="HIW94675.1"/>
    <property type="molecule type" value="Genomic_DNA"/>
</dbReference>
<feature type="transmembrane region" description="Helical" evidence="1">
    <location>
        <begin position="160"/>
        <end position="187"/>
    </location>
</feature>
<keyword evidence="1" id="KW-0472">Membrane</keyword>
<sequence>MTAIIILMAYTPIGYIDLPLIKATLIHVPVILGALLLGPADGLFLGGVFGVTSILKNTMAPAILSFAFSPLVPVPGTQSGSPWALFICFVPRMLIGVTPWLVCRGLERIASGRLNHTPIPAAVAGAVGAITNTALVMGTIALVFPQAYATANNIPVDGVIAAILGVVAANGIPEAIVAVILTPVLYLPLRKALGKAGH</sequence>
<comment type="caution">
    <text evidence="2">The sequence shown here is derived from an EMBL/GenBank/DDBJ whole genome shotgun (WGS) entry which is preliminary data.</text>
</comment>
<dbReference type="Proteomes" id="UP000824192">
    <property type="component" value="Unassembled WGS sequence"/>
</dbReference>
<feature type="transmembrane region" description="Helical" evidence="1">
    <location>
        <begin position="80"/>
        <end position="102"/>
    </location>
</feature>
<feature type="transmembrane region" description="Helical" evidence="1">
    <location>
        <begin position="20"/>
        <end position="37"/>
    </location>
</feature>
<protein>
    <submittedName>
        <fullName evidence="2">ECF transporter S component</fullName>
    </submittedName>
</protein>
<organism evidence="2 3">
    <name type="scientific">Candidatus Flavonifractor merdipullorum</name>
    <dbReference type="NCBI Taxonomy" id="2838590"/>
    <lineage>
        <taxon>Bacteria</taxon>
        <taxon>Bacillati</taxon>
        <taxon>Bacillota</taxon>
        <taxon>Clostridia</taxon>
        <taxon>Eubacteriales</taxon>
        <taxon>Oscillospiraceae</taxon>
        <taxon>Flavonifractor</taxon>
    </lineage>
</organism>
<accession>A0A9D1RW28</accession>
<keyword evidence="1" id="KW-1133">Transmembrane helix</keyword>
<feature type="transmembrane region" description="Helical" evidence="1">
    <location>
        <begin position="44"/>
        <end position="68"/>
    </location>
</feature>
<evidence type="ECO:0000313" key="2">
    <source>
        <dbReference type="EMBL" id="HIW94675.1"/>
    </source>
</evidence>
<reference evidence="2" key="2">
    <citation type="submission" date="2021-04" db="EMBL/GenBank/DDBJ databases">
        <authorList>
            <person name="Gilroy R."/>
        </authorList>
    </citation>
    <scope>NUCLEOTIDE SEQUENCE</scope>
    <source>
        <strain evidence="2">ChiGjej6B6-1540</strain>
    </source>
</reference>
<reference evidence="2" key="1">
    <citation type="journal article" date="2021" name="PeerJ">
        <title>Extensive microbial diversity within the chicken gut microbiome revealed by metagenomics and culture.</title>
        <authorList>
            <person name="Gilroy R."/>
            <person name="Ravi A."/>
            <person name="Getino M."/>
            <person name="Pursley I."/>
            <person name="Horton D.L."/>
            <person name="Alikhan N.F."/>
            <person name="Baker D."/>
            <person name="Gharbi K."/>
            <person name="Hall N."/>
            <person name="Watson M."/>
            <person name="Adriaenssens E.M."/>
            <person name="Foster-Nyarko E."/>
            <person name="Jarju S."/>
            <person name="Secka A."/>
            <person name="Antonio M."/>
            <person name="Oren A."/>
            <person name="Chaudhuri R.R."/>
            <person name="La Ragione R."/>
            <person name="Hildebrand F."/>
            <person name="Pallen M.J."/>
        </authorList>
    </citation>
    <scope>NUCLEOTIDE SEQUENCE</scope>
    <source>
        <strain evidence="2">ChiGjej6B6-1540</strain>
    </source>
</reference>